<keyword evidence="2" id="KW-0472">Membrane</keyword>
<dbReference type="InterPro" id="IPR055768">
    <property type="entry name" value="DUF7344"/>
</dbReference>
<dbReference type="EMBL" id="RKLR01000014">
    <property type="protein sequence ID" value="MBX0325497.1"/>
    <property type="molecule type" value="Genomic_DNA"/>
</dbReference>
<keyword evidence="2" id="KW-1133">Transmembrane helix</keyword>
<organism evidence="4 5">
    <name type="scientific">Haloarcula rubra</name>
    <dbReference type="NCBI Taxonomy" id="2487747"/>
    <lineage>
        <taxon>Archaea</taxon>
        <taxon>Methanobacteriati</taxon>
        <taxon>Methanobacteriota</taxon>
        <taxon>Stenosarchaea group</taxon>
        <taxon>Halobacteria</taxon>
        <taxon>Halobacteriales</taxon>
        <taxon>Haloarculaceae</taxon>
        <taxon>Haloarcula</taxon>
    </lineage>
</organism>
<sequence>MTESHSPAGSADSGPEDTAKCPKPDIEPEAEDLTRDDVFHILQSQRRRRVLAYIRAYGDDGYARMQDIAEHIAALENDTTVENLRSQQRQRVYIALYQSHLPKMDDVGVVEYDKDRGHVRTTERTERFDGYLDRESIRLNDDEQPSVETASTGPADEPVDADESRGGTFTDWHRRYLYASGGSFLIIGAVWNGLLSGTVLSAGNVGLVVAIAFALLALTHWVTGSS</sequence>
<feature type="region of interest" description="Disordered" evidence="1">
    <location>
        <begin position="1"/>
        <end position="32"/>
    </location>
</feature>
<keyword evidence="2" id="KW-0812">Transmembrane</keyword>
<proteinExistence type="predicted"/>
<dbReference type="AlphaFoldDB" id="A0AAW4PYY8"/>
<accession>A0AAW4PYY8</accession>
<evidence type="ECO:0000313" key="5">
    <source>
        <dbReference type="Proteomes" id="UP001430377"/>
    </source>
</evidence>
<feature type="transmembrane region" description="Helical" evidence="2">
    <location>
        <begin position="200"/>
        <end position="222"/>
    </location>
</feature>
<evidence type="ECO:0000259" key="3">
    <source>
        <dbReference type="Pfam" id="PF24035"/>
    </source>
</evidence>
<reference evidence="4 5" key="1">
    <citation type="submission" date="2021-06" db="EMBL/GenBank/DDBJ databases">
        <title>Halomicroarcula sp. a new haloarchaeum isolated from saline soil.</title>
        <authorList>
            <person name="Duran-Viseras A."/>
            <person name="Sanchez-Porro C."/>
            <person name="Ventosa A."/>
        </authorList>
    </citation>
    <scope>NUCLEOTIDE SEQUENCE [LARGE SCALE GENOMIC DNA]</scope>
    <source>
        <strain evidence="4 5">F13</strain>
    </source>
</reference>
<feature type="domain" description="DUF7344" evidence="3">
    <location>
        <begin position="39"/>
        <end position="120"/>
    </location>
</feature>
<comment type="caution">
    <text evidence="4">The sequence shown here is derived from an EMBL/GenBank/DDBJ whole genome shotgun (WGS) entry which is preliminary data.</text>
</comment>
<feature type="transmembrane region" description="Helical" evidence="2">
    <location>
        <begin position="176"/>
        <end position="194"/>
    </location>
</feature>
<protein>
    <recommendedName>
        <fullName evidence="3">DUF7344 domain-containing protein</fullName>
    </recommendedName>
</protein>
<evidence type="ECO:0000256" key="2">
    <source>
        <dbReference type="SAM" id="Phobius"/>
    </source>
</evidence>
<evidence type="ECO:0000256" key="1">
    <source>
        <dbReference type="SAM" id="MobiDB-lite"/>
    </source>
</evidence>
<keyword evidence="5" id="KW-1185">Reference proteome</keyword>
<feature type="compositionally biased region" description="Basic and acidic residues" evidence="1">
    <location>
        <begin position="17"/>
        <end position="32"/>
    </location>
</feature>
<name>A0AAW4PYY8_9EURY</name>
<gene>
    <name evidence="4" type="ORF">EGH21_20935</name>
</gene>
<dbReference type="RefSeq" id="WP_220620362.1">
    <property type="nucleotide sequence ID" value="NZ_RKLR01000014.1"/>
</dbReference>
<dbReference type="Pfam" id="PF24035">
    <property type="entry name" value="DUF7344"/>
    <property type="match status" value="1"/>
</dbReference>
<evidence type="ECO:0000313" key="4">
    <source>
        <dbReference type="EMBL" id="MBX0325497.1"/>
    </source>
</evidence>
<feature type="region of interest" description="Disordered" evidence="1">
    <location>
        <begin position="141"/>
        <end position="165"/>
    </location>
</feature>
<dbReference type="Proteomes" id="UP001430377">
    <property type="component" value="Unassembled WGS sequence"/>
</dbReference>